<evidence type="ECO:0000313" key="1">
    <source>
        <dbReference type="EMBL" id="KAJ9640990.1"/>
    </source>
</evidence>
<accession>A0ACC2Z098</accession>
<dbReference type="EMBL" id="JAPDRP010000016">
    <property type="protein sequence ID" value="KAJ9640990.1"/>
    <property type="molecule type" value="Genomic_DNA"/>
</dbReference>
<organism evidence="1 2">
    <name type="scientific">Coniosporium tulheliwenetii</name>
    <dbReference type="NCBI Taxonomy" id="3383036"/>
    <lineage>
        <taxon>Eukaryota</taxon>
        <taxon>Fungi</taxon>
        <taxon>Dikarya</taxon>
        <taxon>Ascomycota</taxon>
        <taxon>Pezizomycotina</taxon>
        <taxon>Dothideomycetes</taxon>
        <taxon>Dothideomycetes incertae sedis</taxon>
        <taxon>Coniosporium</taxon>
    </lineage>
</organism>
<comment type="caution">
    <text evidence="1">The sequence shown here is derived from an EMBL/GenBank/DDBJ whole genome shotgun (WGS) entry which is preliminary data.</text>
</comment>
<proteinExistence type="predicted"/>
<dbReference type="Proteomes" id="UP001172680">
    <property type="component" value="Unassembled WGS sequence"/>
</dbReference>
<evidence type="ECO:0000313" key="2">
    <source>
        <dbReference type="Proteomes" id="UP001172680"/>
    </source>
</evidence>
<protein>
    <submittedName>
        <fullName evidence="1">Uncharacterized protein</fullName>
    </submittedName>
</protein>
<name>A0ACC2Z098_9PEZI</name>
<reference evidence="1" key="1">
    <citation type="submission" date="2022-10" db="EMBL/GenBank/DDBJ databases">
        <title>Culturing micro-colonial fungi from biological soil crusts in the Mojave desert and describing Neophaeococcomyces mojavensis, and introducing the new genera and species Taxawa tesnikishii.</title>
        <authorList>
            <person name="Kurbessoian T."/>
            <person name="Stajich J.E."/>
        </authorList>
    </citation>
    <scope>NUCLEOTIDE SEQUENCE</scope>
    <source>
        <strain evidence="1">JES_115</strain>
    </source>
</reference>
<keyword evidence="2" id="KW-1185">Reference proteome</keyword>
<sequence length="595" mass="65379">MAVTMSSQASFVTACEAPPSITSQPSSEPSQAAQPTPDTPRRPLYRPSKPLTYAVRSHIAVYLEGSMSKASELICRHTAADHEAFTFLTHLLNAGTDVSAPHRLFSASVPPPQYLAMAATLAVHPSLTTRTEDREKQNAANSALQYLRLVNKVVGPLHADLSTTFAFTESGSRTARRRRGRGVGRSESPGGTDVGGGAIKSRYADADSVFARGGDFWQVVGWAFNCSVLHPRRWERWSLWLDMVLEVLEADLAARMANVEEAAEKGGIPRAEDTIIQSLVVRYVEGAGQGRTAWRRMMRAVLADGSKKAVSEFREVWEGETREPRKTEEKKARAREVDIEGDKWGDYDLSDEEDEVVNGHESHLRVRSSRNSTRHQSDRSEGSGSEEGQNEDHAAKENSTAHLLGGLDSILLRQRVIALLSKVSELRPNALTHQGELFDVFTDYNTLLLSQPDLERFFLPAPANGNSYVDNAKVSLLLQTIVMQMFASGKIVPTEAFGAAVEEGVRARREKAIGDARKRGKGREGEEKEARGSSGIKRNRPPPFDPSDSDSPLSSVPQLSLPSQSSSLSSIISEFEDEDDDEEMLDEITVRVPAR</sequence>
<gene>
    <name evidence="1" type="ORF">H2199_005658</name>
</gene>